<gene>
    <name evidence="1" type="ORF">CSSPJE1EN2_LOCUS4672</name>
</gene>
<protein>
    <submittedName>
        <fullName evidence="1">Uncharacterized protein</fullName>
    </submittedName>
</protein>
<keyword evidence="2" id="KW-1185">Reference proteome</keyword>
<organism evidence="1 2">
    <name type="scientific">Sphagnum jensenii</name>
    <dbReference type="NCBI Taxonomy" id="128206"/>
    <lineage>
        <taxon>Eukaryota</taxon>
        <taxon>Viridiplantae</taxon>
        <taxon>Streptophyta</taxon>
        <taxon>Embryophyta</taxon>
        <taxon>Bryophyta</taxon>
        <taxon>Sphagnophytina</taxon>
        <taxon>Sphagnopsida</taxon>
        <taxon>Sphagnales</taxon>
        <taxon>Sphagnaceae</taxon>
        <taxon>Sphagnum</taxon>
    </lineage>
</organism>
<evidence type="ECO:0000313" key="2">
    <source>
        <dbReference type="Proteomes" id="UP001497522"/>
    </source>
</evidence>
<name>A0ABP1AGZ0_9BRYO</name>
<dbReference type="Proteomes" id="UP001497522">
    <property type="component" value="Chromosome 12"/>
</dbReference>
<dbReference type="EMBL" id="OZ023713">
    <property type="protein sequence ID" value="CAK9861677.1"/>
    <property type="molecule type" value="Genomic_DNA"/>
</dbReference>
<proteinExistence type="predicted"/>
<evidence type="ECO:0000313" key="1">
    <source>
        <dbReference type="EMBL" id="CAK9861677.1"/>
    </source>
</evidence>
<accession>A0ABP1AGZ0</accession>
<sequence>MRNPPFLSSMRWAYSVSNRFIPRLINCLRFSVSQCSRLPQASPSLQQQQLTSELCIRFGPSDLQLRFRVVAKLKGASVALGIETNLA</sequence>
<reference evidence="1" key="1">
    <citation type="submission" date="2024-03" db="EMBL/GenBank/DDBJ databases">
        <authorList>
            <consortium name="ELIXIR-Norway"/>
            <consortium name="Elixir Norway"/>
        </authorList>
    </citation>
    <scope>NUCLEOTIDE SEQUENCE</scope>
</reference>